<reference evidence="8 9" key="1">
    <citation type="journal article" date="2024" name="BMC Genomics">
        <title>De novo assembly and annotation of Popillia japonica's genome with initial clues to its potential as an invasive pest.</title>
        <authorList>
            <person name="Cucini C."/>
            <person name="Boschi S."/>
            <person name="Funari R."/>
            <person name="Cardaioli E."/>
            <person name="Iannotti N."/>
            <person name="Marturano G."/>
            <person name="Paoli F."/>
            <person name="Bruttini M."/>
            <person name="Carapelli A."/>
            <person name="Frati F."/>
            <person name="Nardi F."/>
        </authorList>
    </citation>
    <scope>NUCLEOTIDE SEQUENCE [LARGE SCALE GENOMIC DNA]</scope>
    <source>
        <strain evidence="8">DMR45628</strain>
    </source>
</reference>
<evidence type="ECO:0000256" key="6">
    <source>
        <dbReference type="RuleBase" id="RU361235"/>
    </source>
</evidence>
<comment type="similarity">
    <text evidence="1 6">Belongs to the type-B carboxylesterase/lipase family.</text>
</comment>
<evidence type="ECO:0000313" key="9">
    <source>
        <dbReference type="Proteomes" id="UP001458880"/>
    </source>
</evidence>
<organism evidence="8 9">
    <name type="scientific">Popillia japonica</name>
    <name type="common">Japanese beetle</name>
    <dbReference type="NCBI Taxonomy" id="7064"/>
    <lineage>
        <taxon>Eukaryota</taxon>
        <taxon>Metazoa</taxon>
        <taxon>Ecdysozoa</taxon>
        <taxon>Arthropoda</taxon>
        <taxon>Hexapoda</taxon>
        <taxon>Insecta</taxon>
        <taxon>Pterygota</taxon>
        <taxon>Neoptera</taxon>
        <taxon>Endopterygota</taxon>
        <taxon>Coleoptera</taxon>
        <taxon>Polyphaga</taxon>
        <taxon>Scarabaeiformia</taxon>
        <taxon>Scarabaeidae</taxon>
        <taxon>Rutelinae</taxon>
        <taxon>Popillia</taxon>
    </lineage>
</organism>
<dbReference type="EMBL" id="JASPKY010000036">
    <property type="protein sequence ID" value="KAK9746889.1"/>
    <property type="molecule type" value="Genomic_DNA"/>
</dbReference>
<gene>
    <name evidence="8" type="ORF">QE152_g5805</name>
</gene>
<keyword evidence="4" id="KW-1015">Disulfide bond</keyword>
<proteinExistence type="inferred from homology"/>
<accession>A0AAW1MLM0</accession>
<evidence type="ECO:0000256" key="2">
    <source>
        <dbReference type="ARBA" id="ARBA00022487"/>
    </source>
</evidence>
<sequence>MKYSCMYLTNTGVIGDEDCLYINVHVPREKPTPSDNLNVIVHIHGGGFAIWDANFYAGEKYLMDEDVIFVTMNYRLGIFGFLSTEDLIIPGNNGMKDQALALVWIQKNIKYFGGNPGSVTITGMSAGGASVHLHYFSPLSRGLFHRGVSQSGTALDSWVVPGSQLKVANQLGEKLGCPTETSTELRDCLRTRSAKYLVSSSPSLLIGGAINGLMFSPVVEKVHEGAFLTEHPYKLLLEGNVADVPWISGTNEGEGAFAIYLSSPSPSDFFKNFDLIIPRIAGYHDIDDEQKEAITNKIKDFYFNQHGHSHGHEDIGSLIQLITDKMFLSGADRSAKLQAKVNKSPVYSYIFGYRGQHSFMDHFLPNTDHIGTSHGDDVLYYLHTAIAEKKLSEPDEQMKSVFMHWLTNYAETDEPKIEGKQWKAVSGDDIVLEYLYFGGPDEIHSEVGEGLGATAFWSKLPLKENEGLKKLKDEL</sequence>
<evidence type="ECO:0000313" key="8">
    <source>
        <dbReference type="EMBL" id="KAK9746889.1"/>
    </source>
</evidence>
<feature type="domain" description="Carboxylesterase type B" evidence="7">
    <location>
        <begin position="10"/>
        <end position="426"/>
    </location>
</feature>
<keyword evidence="3 6" id="KW-0378">Hydrolase</keyword>
<dbReference type="Proteomes" id="UP001458880">
    <property type="component" value="Unassembled WGS sequence"/>
</dbReference>
<evidence type="ECO:0000256" key="3">
    <source>
        <dbReference type="ARBA" id="ARBA00022801"/>
    </source>
</evidence>
<dbReference type="SUPFAM" id="SSF53474">
    <property type="entry name" value="alpha/beta-Hydrolases"/>
    <property type="match status" value="1"/>
</dbReference>
<evidence type="ECO:0000259" key="7">
    <source>
        <dbReference type="Pfam" id="PF00135"/>
    </source>
</evidence>
<dbReference type="GO" id="GO:0052689">
    <property type="term" value="F:carboxylic ester hydrolase activity"/>
    <property type="evidence" value="ECO:0007669"/>
    <property type="project" value="UniProtKB-KW"/>
</dbReference>
<dbReference type="InterPro" id="IPR029058">
    <property type="entry name" value="AB_hydrolase_fold"/>
</dbReference>
<dbReference type="PANTHER" id="PTHR43142">
    <property type="entry name" value="CARBOXYLIC ESTER HYDROLASE"/>
    <property type="match status" value="1"/>
</dbReference>
<dbReference type="PROSITE" id="PS00122">
    <property type="entry name" value="CARBOXYLESTERASE_B_1"/>
    <property type="match status" value="1"/>
</dbReference>
<dbReference type="EC" id="3.1.1.-" evidence="6"/>
<name>A0AAW1MLM0_POPJA</name>
<dbReference type="PANTHER" id="PTHR43142:SF1">
    <property type="entry name" value="CARBOXYLIC ESTER HYDROLASE"/>
    <property type="match status" value="1"/>
</dbReference>
<dbReference type="InterPro" id="IPR019826">
    <property type="entry name" value="Carboxylesterase_B_AS"/>
</dbReference>
<dbReference type="Pfam" id="PF00135">
    <property type="entry name" value="COesterase"/>
    <property type="match status" value="1"/>
</dbReference>
<keyword evidence="9" id="KW-1185">Reference proteome</keyword>
<evidence type="ECO:0000256" key="1">
    <source>
        <dbReference type="ARBA" id="ARBA00005964"/>
    </source>
</evidence>
<dbReference type="AlphaFoldDB" id="A0AAW1MLM0"/>
<evidence type="ECO:0000256" key="5">
    <source>
        <dbReference type="ARBA" id="ARBA00023180"/>
    </source>
</evidence>
<keyword evidence="5" id="KW-0325">Glycoprotein</keyword>
<protein>
    <recommendedName>
        <fullName evidence="6">Carboxylic ester hydrolase</fullName>
        <ecNumber evidence="6">3.1.1.-</ecNumber>
    </recommendedName>
</protein>
<evidence type="ECO:0000256" key="4">
    <source>
        <dbReference type="ARBA" id="ARBA00023157"/>
    </source>
</evidence>
<keyword evidence="2" id="KW-0719">Serine esterase</keyword>
<dbReference type="Gene3D" id="3.40.50.1820">
    <property type="entry name" value="alpha/beta hydrolase"/>
    <property type="match status" value="1"/>
</dbReference>
<comment type="caution">
    <text evidence="8">The sequence shown here is derived from an EMBL/GenBank/DDBJ whole genome shotgun (WGS) entry which is preliminary data.</text>
</comment>
<dbReference type="InterPro" id="IPR002018">
    <property type="entry name" value="CarbesteraseB"/>
</dbReference>